<proteinExistence type="inferred from homology"/>
<evidence type="ECO:0000313" key="7">
    <source>
        <dbReference type="Proteomes" id="UP000246005"/>
    </source>
</evidence>
<evidence type="ECO:0000313" key="6">
    <source>
        <dbReference type="EMBL" id="PWK87145.1"/>
    </source>
</evidence>
<dbReference type="SUPFAM" id="SSF51445">
    <property type="entry name" value="(Trans)glycosidases"/>
    <property type="match status" value="1"/>
</dbReference>
<evidence type="ECO:0000256" key="3">
    <source>
        <dbReference type="RuleBase" id="RU361153"/>
    </source>
</evidence>
<dbReference type="GO" id="GO:0009251">
    <property type="term" value="P:glucan catabolic process"/>
    <property type="evidence" value="ECO:0007669"/>
    <property type="project" value="TreeGrafter"/>
</dbReference>
<evidence type="ECO:0000259" key="5">
    <source>
        <dbReference type="Pfam" id="PF00150"/>
    </source>
</evidence>
<dbReference type="PANTHER" id="PTHR34142:SF1">
    <property type="entry name" value="GLYCOSIDE HYDROLASE FAMILY 5 DOMAIN-CONTAINING PROTEIN"/>
    <property type="match status" value="1"/>
</dbReference>
<feature type="domain" description="Glycoside hydrolase family 5" evidence="5">
    <location>
        <begin position="47"/>
        <end position="295"/>
    </location>
</feature>
<keyword evidence="4" id="KW-0732">Signal</keyword>
<dbReference type="InterPro" id="IPR017853">
    <property type="entry name" value="GH"/>
</dbReference>
<dbReference type="InterPro" id="IPR001547">
    <property type="entry name" value="Glyco_hydro_5"/>
</dbReference>
<keyword evidence="2 3" id="KW-0326">Glycosidase</keyword>
<evidence type="ECO:0000256" key="4">
    <source>
        <dbReference type="SAM" id="SignalP"/>
    </source>
</evidence>
<dbReference type="EMBL" id="QGHB01000004">
    <property type="protein sequence ID" value="PWK87145.1"/>
    <property type="molecule type" value="Genomic_DNA"/>
</dbReference>
<dbReference type="AlphaFoldDB" id="A0A316I1Y4"/>
<name>A0A316I1Y4_9PSEU</name>
<dbReference type="Gene3D" id="3.20.20.80">
    <property type="entry name" value="Glycosidases"/>
    <property type="match status" value="1"/>
</dbReference>
<accession>A0A316I1Y4</accession>
<comment type="similarity">
    <text evidence="3">Belongs to the glycosyl hydrolase 5 (cellulase A) family.</text>
</comment>
<evidence type="ECO:0000256" key="2">
    <source>
        <dbReference type="ARBA" id="ARBA00023295"/>
    </source>
</evidence>
<gene>
    <name evidence="6" type="ORF">C8D88_104306</name>
</gene>
<dbReference type="GO" id="GO:0004553">
    <property type="term" value="F:hydrolase activity, hydrolyzing O-glycosyl compounds"/>
    <property type="evidence" value="ECO:0007669"/>
    <property type="project" value="InterPro"/>
</dbReference>
<evidence type="ECO:0000256" key="1">
    <source>
        <dbReference type="ARBA" id="ARBA00022801"/>
    </source>
</evidence>
<keyword evidence="1 3" id="KW-0378">Hydrolase</keyword>
<dbReference type="PANTHER" id="PTHR34142">
    <property type="entry name" value="ENDO-BETA-1,4-GLUCANASE A"/>
    <property type="match status" value="1"/>
</dbReference>
<feature type="signal peptide" evidence="4">
    <location>
        <begin position="1"/>
        <end position="31"/>
    </location>
</feature>
<dbReference type="Proteomes" id="UP000246005">
    <property type="component" value="Unassembled WGS sequence"/>
</dbReference>
<feature type="chain" id="PRO_5038819559" evidence="4">
    <location>
        <begin position="32"/>
        <end position="339"/>
    </location>
</feature>
<reference evidence="6 7" key="1">
    <citation type="submission" date="2018-05" db="EMBL/GenBank/DDBJ databases">
        <title>Genomic Encyclopedia of Type Strains, Phase IV (KMG-IV): sequencing the most valuable type-strain genomes for metagenomic binning, comparative biology and taxonomic classification.</title>
        <authorList>
            <person name="Goeker M."/>
        </authorList>
    </citation>
    <scope>NUCLEOTIDE SEQUENCE [LARGE SCALE GENOMIC DNA]</scope>
    <source>
        <strain evidence="6 7">DSM 45480</strain>
    </source>
</reference>
<dbReference type="Pfam" id="PF00150">
    <property type="entry name" value="Cellulase"/>
    <property type="match status" value="1"/>
</dbReference>
<organism evidence="6 7">
    <name type="scientific">Lentzea atacamensis</name>
    <dbReference type="NCBI Taxonomy" id="531938"/>
    <lineage>
        <taxon>Bacteria</taxon>
        <taxon>Bacillati</taxon>
        <taxon>Actinomycetota</taxon>
        <taxon>Actinomycetes</taxon>
        <taxon>Pseudonocardiales</taxon>
        <taxon>Pseudonocardiaceae</taxon>
        <taxon>Lentzea</taxon>
    </lineage>
</organism>
<comment type="caution">
    <text evidence="6">The sequence shown here is derived from an EMBL/GenBank/DDBJ whole genome shotgun (WGS) entry which is preliminary data.</text>
</comment>
<sequence length="339" mass="36181">MIKSIKCAAVTWLRAVLAGLILAAGVSPASASADTPVGLHVDGTRVVEANGAAFVMRGVNHPHVWFPDRTGSFADIKSFGANTVRVVLGSGQRWGPTSAADVSEVVSLCKRSRLICVLEAHDTTGYGDQLGAASLDQAATWWIGVAAALRGQEAHVVINLGNEPFGTNLLVSPFWASATSKAISRLRAAGLRHLLMADAPMWGQDWAHIMRNNAASVLKADPLHNTVFSVHMYGLYNTPAKVGAYFDAFRAAGLPLVVGEFGHKHSDGDPDENAIMAQAQERGLGYLGWSWSGNSGGVEYLDLVTSFDPTRLTPWGERFLNGPNGIRQTSKEATVYSSR</sequence>
<protein>
    <submittedName>
        <fullName evidence="6">Cellulase (Glycosyl hydrolase family 5)</fullName>
    </submittedName>
</protein>